<protein>
    <submittedName>
        <fullName evidence="13">Uncharacterized protein</fullName>
    </submittedName>
</protein>
<dbReference type="InterPro" id="IPR000742">
    <property type="entry name" value="EGF"/>
</dbReference>
<dbReference type="CDD" id="cd00054">
    <property type="entry name" value="EGF_CA"/>
    <property type="match status" value="1"/>
</dbReference>
<dbReference type="PROSITE" id="PS50026">
    <property type="entry name" value="EGF_3"/>
    <property type="match status" value="1"/>
</dbReference>
<name>A0A815JSV0_9BILA</name>
<dbReference type="GO" id="GO:0006309">
    <property type="term" value="P:apoptotic DNA fragmentation"/>
    <property type="evidence" value="ECO:0007669"/>
    <property type="project" value="TreeGrafter"/>
</dbReference>
<feature type="disulfide bond" evidence="9">
    <location>
        <begin position="207"/>
        <end position="219"/>
    </location>
</feature>
<dbReference type="InterPro" id="IPR017452">
    <property type="entry name" value="GPCR_Rhodpsn_7TM"/>
</dbReference>
<keyword evidence="5 10" id="KW-1133">Transmembrane helix</keyword>
<gene>
    <name evidence="13" type="ORF">IZO911_LOCUS38694</name>
</gene>
<evidence type="ECO:0000259" key="11">
    <source>
        <dbReference type="PROSITE" id="PS50026"/>
    </source>
</evidence>
<dbReference type="PANTHER" id="PTHR10858">
    <property type="entry name" value="DEOXYRIBONUCLEASE II"/>
    <property type="match status" value="1"/>
</dbReference>
<dbReference type="GO" id="GO:0016020">
    <property type="term" value="C:membrane"/>
    <property type="evidence" value="ECO:0007669"/>
    <property type="project" value="UniProtKB-SubCell"/>
</dbReference>
<evidence type="ECO:0000313" key="14">
    <source>
        <dbReference type="Proteomes" id="UP000663860"/>
    </source>
</evidence>
<comment type="caution">
    <text evidence="13">The sequence shown here is derived from an EMBL/GenBank/DDBJ whole genome shotgun (WGS) entry which is preliminary data.</text>
</comment>
<evidence type="ECO:0000256" key="10">
    <source>
        <dbReference type="SAM" id="Phobius"/>
    </source>
</evidence>
<dbReference type="Gene3D" id="4.10.400.10">
    <property type="entry name" value="Low-density Lipoprotein Receptor"/>
    <property type="match status" value="2"/>
</dbReference>
<evidence type="ECO:0000256" key="1">
    <source>
        <dbReference type="ARBA" id="ARBA00004370"/>
    </source>
</evidence>
<dbReference type="CDD" id="cd00112">
    <property type="entry name" value="LDLa"/>
    <property type="match status" value="1"/>
</dbReference>
<feature type="transmembrane region" description="Helical" evidence="10">
    <location>
        <begin position="1301"/>
        <end position="1317"/>
    </location>
</feature>
<dbReference type="SMART" id="SM00181">
    <property type="entry name" value="EGF"/>
    <property type="match status" value="2"/>
</dbReference>
<comment type="caution">
    <text evidence="8">Lacks conserved residue(s) required for the propagation of feature annotation.</text>
</comment>
<keyword evidence="7 8" id="KW-1015">Disulfide bond</keyword>
<dbReference type="PANTHER" id="PTHR10858:SF23">
    <property type="entry name" value="DEOXYRIBONUCLEASE II"/>
    <property type="match status" value="1"/>
</dbReference>
<feature type="transmembrane region" description="Helical" evidence="10">
    <location>
        <begin position="1265"/>
        <end position="1289"/>
    </location>
</feature>
<dbReference type="PROSITE" id="PS50068">
    <property type="entry name" value="LDLRA_2"/>
    <property type="match status" value="2"/>
</dbReference>
<reference evidence="13" key="1">
    <citation type="submission" date="2021-02" db="EMBL/GenBank/DDBJ databases">
        <authorList>
            <person name="Nowell W R."/>
        </authorList>
    </citation>
    <scope>NUCLEOTIDE SEQUENCE</scope>
</reference>
<evidence type="ECO:0000256" key="6">
    <source>
        <dbReference type="ARBA" id="ARBA00023136"/>
    </source>
</evidence>
<feature type="domain" description="EGF-like" evidence="11">
    <location>
        <begin position="955"/>
        <end position="997"/>
    </location>
</feature>
<keyword evidence="4" id="KW-0378">Hydrolase</keyword>
<dbReference type="PROSITE" id="PS00022">
    <property type="entry name" value="EGF_1"/>
    <property type="match status" value="3"/>
</dbReference>
<feature type="transmembrane region" description="Helical" evidence="10">
    <location>
        <begin position="1482"/>
        <end position="1506"/>
    </location>
</feature>
<dbReference type="Gene3D" id="2.10.25.10">
    <property type="entry name" value="Laminin"/>
    <property type="match status" value="1"/>
</dbReference>
<dbReference type="Pfam" id="PF00008">
    <property type="entry name" value="EGF"/>
    <property type="match status" value="1"/>
</dbReference>
<dbReference type="CDD" id="cd09120">
    <property type="entry name" value="PLDc_DNaseII_1"/>
    <property type="match status" value="1"/>
</dbReference>
<dbReference type="InterPro" id="IPR036055">
    <property type="entry name" value="LDL_receptor-like_sf"/>
</dbReference>
<accession>A0A815JSV0</accession>
<evidence type="ECO:0000256" key="8">
    <source>
        <dbReference type="PROSITE-ProRule" id="PRU00076"/>
    </source>
</evidence>
<dbReference type="InterPro" id="IPR002172">
    <property type="entry name" value="LDrepeatLR_classA_rpt"/>
</dbReference>
<comment type="subcellular location">
    <subcellularLocation>
        <location evidence="1">Membrane</location>
    </subcellularLocation>
</comment>
<evidence type="ECO:0000313" key="13">
    <source>
        <dbReference type="EMBL" id="CAF1386193.1"/>
    </source>
</evidence>
<comment type="similarity">
    <text evidence="2">Belongs to the DNase II family.</text>
</comment>
<keyword evidence="8" id="KW-0245">EGF-like domain</keyword>
<evidence type="ECO:0000256" key="3">
    <source>
        <dbReference type="ARBA" id="ARBA00022692"/>
    </source>
</evidence>
<feature type="disulfide bond" evidence="8">
    <location>
        <begin position="987"/>
        <end position="996"/>
    </location>
</feature>
<dbReference type="GO" id="GO:0004531">
    <property type="term" value="F:deoxyribonuclease II activity"/>
    <property type="evidence" value="ECO:0007669"/>
    <property type="project" value="InterPro"/>
</dbReference>
<dbReference type="InterPro" id="IPR004947">
    <property type="entry name" value="DNase_II"/>
</dbReference>
<evidence type="ECO:0000256" key="7">
    <source>
        <dbReference type="ARBA" id="ARBA00023157"/>
    </source>
</evidence>
<keyword evidence="6 10" id="KW-0472">Membrane</keyword>
<evidence type="ECO:0000256" key="5">
    <source>
        <dbReference type="ARBA" id="ARBA00022989"/>
    </source>
</evidence>
<sequence>MFIVSNSDTWQPFYNLYSTDVKTDDFGHDCFYSTITTNVDLYENIYVVEQIVEYCIRTPSKEIIVVNEKAISSKLTFDELKKNNITSTNLMEWSSPIDVIERYEYFLQMNTSSSTEVFYNCTLPWFGSFCQYRFVLNQSFSSFIQMRINEPKLFDKNMTLTCYMHMKCDLHSFLTCLDWREICDGKVNCLDGGEDEKYCVELEMNQCEENEYQCQNGMCVNEEFLLDEDISQINIVSPECLDGSDEVRYKGVILCARDSSFRCEDVLCPQYTDFSCGNGDCRCLNGPRALSGCTNSRDRAINYLFYWDNPMNTRYSRCFKTLMCVTHLLSRVDFAKYCKNLCNNTQECKIQIIKDCPPAFIAPTFTVWDDHVRFGYFSNGTSIRILGFQPDFVCYSKDRCPFLISTFTLDNHTCLHTNRPNLALTDTVYDIFRTCNQYSQNDNESICRDPTTVRCLGTNRCIPKRRIMDGFADCPDAFDESIAANSCALNDKYRFQCTSESKCLSPILVNDQKAQCIGGEDETFIDHSVTNIHQFPFSSFCNNWTDIVSNTNETDETHCEQWPCVNQYTLCNKVWNCEKGIDEINCSSSFQCPANHHPCLSPNSRKMDCLHINRIEDGIIDCLGSTDERSYCRSEHPENVWARYRCSNDTKCVLPRTACQYCDEFNDFNHVCDEFNDKFQDIIQYLSSIEDVGIFRRQPFSHKSSRNFPPVQSSIPIHKQTQNGIIKIEKISTIKHHNDPRLWLCNKGFVILVGKNETEQCLCPESYYGDQCQYQNQRVSLTIRLRQENLNKLNVIGIIIRLLDHTGFVHSYEQITYKSVINCNTKYNMHLLYQNRPKDMTKNYTIYIDAYYKINLIYLTSWIFPVKFLFMPVNRMSVQLKIPTKQNCHLLCSDKYLKSLTNDNTQSCRCSNRMNSISTLQNRCNCALDSICVGFKENRSICLCRLNKTGPQCYINSICQMKNICMNNGICVPHDSRQSLNNFACVCPNGFSGELCEKTDVRIDISFSNVETPQSLLVHFINVVSHRDSSDKTEPIQVTMFKKILFNQKTITFNMSLPFHLVFVEFEHMYYLIVLQHYYTSSAVISTQISPSQRCPHIQEVLDEVIVEYPHLRRVKYYHTICQHRSDLTCFHDNYIFMCLCTEERHANCFHFNFNMTYNCLGQNDCQNDGRCFQDHPHCPTKIMCVCQECFYGDKCQFTTKHSGLSLDSILGYHIYPHISLSQQPSPVQISIAFGTLILIVGVISGILSNLTFQVKSTQKTGCGLYLFTSSITSILVVIFFYIKLWILISSQMNTITGRSFLLFNCISIEFILRFLLATTDWLHAFVTIEQFFVAFLGINFDKAKSRQFAKRIICMIFVLTAASILHDPIHRHLIDDIDEERTWCLVKFTSKVKTYNRFINIFHFIIPFSLNVISVIGIIIITARQRSSAQRNFTFRQQLKLRFHRHKHLILSSILLIILELPRLIISFLPNCMKSPKEYKLFLALLCYLIFLLIFIIFGSQYLLFFHKSSSSSSLPPCVCRNHLNEPVDWFIIYKLPRLSHSVDPNVANGTGYIYLDSSSSLDKWRFSSESIDTPSSLTGLTLGPLYKFKEYSFLFYNDQPPNIPISLVFGHSKGVVAFDDSTQTGFWLVHSVPRFPPPIVQGYGYPDSGRVFGQTMLCMTLNTSTSLPINSIDLLSTHFMFTRPLVFNSSLTSSAINRYPILSNSIITNKGHITEPPYTRFYPLNISSIEIHTFSKYGLSNIDMLSELIVPTLGTSMLSETWSNGRQINLSSNCTGQYHTENIEKLSFNFTVHHDHSKWLVSNDDSWVCIGDMNRQAEQKVRHGGFACINDKRIQQRFRQLVSEIEPCPKKKK</sequence>
<feature type="transmembrane region" description="Helical" evidence="10">
    <location>
        <begin position="1230"/>
        <end position="1253"/>
    </location>
</feature>
<dbReference type="PROSITE" id="PS01186">
    <property type="entry name" value="EGF_2"/>
    <property type="match status" value="1"/>
</dbReference>
<evidence type="ECO:0000256" key="9">
    <source>
        <dbReference type="PROSITE-ProRule" id="PRU00124"/>
    </source>
</evidence>
<dbReference type="Gene3D" id="1.20.1070.10">
    <property type="entry name" value="Rhodopsin 7-helix transmembrane proteins"/>
    <property type="match status" value="1"/>
</dbReference>
<dbReference type="Proteomes" id="UP000663860">
    <property type="component" value="Unassembled WGS sequence"/>
</dbReference>
<evidence type="ECO:0000256" key="4">
    <source>
        <dbReference type="ARBA" id="ARBA00022801"/>
    </source>
</evidence>
<feature type="transmembrane region" description="Helical" evidence="10">
    <location>
        <begin position="1450"/>
        <end position="1470"/>
    </location>
</feature>
<dbReference type="EMBL" id="CAJNOE010001093">
    <property type="protein sequence ID" value="CAF1386193.1"/>
    <property type="molecule type" value="Genomic_DNA"/>
</dbReference>
<keyword evidence="3 10" id="KW-0812">Transmembrane</keyword>
<evidence type="ECO:0000259" key="12">
    <source>
        <dbReference type="PROSITE" id="PS50262"/>
    </source>
</evidence>
<proteinExistence type="inferred from homology"/>
<dbReference type="SMART" id="SM00192">
    <property type="entry name" value="LDLa"/>
    <property type="match status" value="6"/>
</dbReference>
<feature type="transmembrane region" description="Helical" evidence="10">
    <location>
        <begin position="1402"/>
        <end position="1424"/>
    </location>
</feature>
<dbReference type="SUPFAM" id="SSF81321">
    <property type="entry name" value="Family A G protein-coupled receptor-like"/>
    <property type="match status" value="1"/>
</dbReference>
<dbReference type="SUPFAM" id="SSF57196">
    <property type="entry name" value="EGF/Laminin"/>
    <property type="match status" value="1"/>
</dbReference>
<organism evidence="13 14">
    <name type="scientific">Adineta steineri</name>
    <dbReference type="NCBI Taxonomy" id="433720"/>
    <lineage>
        <taxon>Eukaryota</taxon>
        <taxon>Metazoa</taxon>
        <taxon>Spiralia</taxon>
        <taxon>Gnathifera</taxon>
        <taxon>Rotifera</taxon>
        <taxon>Eurotatoria</taxon>
        <taxon>Bdelloidea</taxon>
        <taxon>Adinetida</taxon>
        <taxon>Adinetidae</taxon>
        <taxon>Adineta</taxon>
    </lineage>
</organism>
<dbReference type="PROSITE" id="PS50262">
    <property type="entry name" value="G_PROTEIN_RECEP_F1_2"/>
    <property type="match status" value="1"/>
</dbReference>
<dbReference type="PRINTS" id="PR00261">
    <property type="entry name" value="LDLRECEPTOR"/>
</dbReference>
<feature type="domain" description="G-protein coupled receptors family 1 profile" evidence="12">
    <location>
        <begin position="1245"/>
        <end position="1506"/>
    </location>
</feature>
<dbReference type="Pfam" id="PF03265">
    <property type="entry name" value="DNase_II"/>
    <property type="match status" value="1"/>
</dbReference>
<evidence type="ECO:0000256" key="2">
    <source>
        <dbReference type="ARBA" id="ARBA00007527"/>
    </source>
</evidence>